<dbReference type="AlphaFoldDB" id="A0A839UEQ4"/>
<protein>
    <submittedName>
        <fullName evidence="1">Putative RmlC-like cupin family protein</fullName>
    </submittedName>
</protein>
<accession>A0A839UEQ4</accession>
<reference evidence="1 2" key="1">
    <citation type="submission" date="2020-08" db="EMBL/GenBank/DDBJ databases">
        <title>Genomic Encyclopedia of Type Strains, Phase III (KMG-III): the genomes of soil and plant-associated and newly described type strains.</title>
        <authorList>
            <person name="Whitman W."/>
        </authorList>
    </citation>
    <scope>NUCLEOTIDE SEQUENCE [LARGE SCALE GENOMIC DNA]</scope>
    <source>
        <strain evidence="1 2">CECT 7015</strain>
    </source>
</reference>
<dbReference type="Pfam" id="PF16867">
    <property type="entry name" value="DMSP_lyase"/>
    <property type="match status" value="1"/>
</dbReference>
<dbReference type="InterPro" id="IPR014710">
    <property type="entry name" value="RmlC-like_jellyroll"/>
</dbReference>
<gene>
    <name evidence="1" type="ORF">FHS21_003748</name>
</gene>
<sequence length="204" mass="22235">MAELNGAAAAGSERLARLALDVLMAMAVPERFLNDWPLLKATRRVTAQQLPVLAWLDELTDGSSPILAPLLNQISRAAPKLEWRQTYKAEDLGPEFLTRYGWTELIGQRGPIASTTIACGILLLGPELLYPAHAHEAEEVYVCLGGTAAWMRGNEPFTSKPAGTVIYHPSWMPHAMRTSSTPLMALYVWRGGDLTAKATIIAPS</sequence>
<evidence type="ECO:0000313" key="2">
    <source>
        <dbReference type="Proteomes" id="UP000554520"/>
    </source>
</evidence>
<comment type="caution">
    <text evidence="1">The sequence shown here is derived from an EMBL/GenBank/DDBJ whole genome shotgun (WGS) entry which is preliminary data.</text>
</comment>
<name>A0A839UEQ4_9HYPH</name>
<dbReference type="Proteomes" id="UP000554520">
    <property type="component" value="Unassembled WGS sequence"/>
</dbReference>
<evidence type="ECO:0000313" key="1">
    <source>
        <dbReference type="EMBL" id="MBB3147332.1"/>
    </source>
</evidence>
<organism evidence="1 2">
    <name type="scientific">Phyllobacterium trifolii</name>
    <dbReference type="NCBI Taxonomy" id="300193"/>
    <lineage>
        <taxon>Bacteria</taxon>
        <taxon>Pseudomonadati</taxon>
        <taxon>Pseudomonadota</taxon>
        <taxon>Alphaproteobacteria</taxon>
        <taxon>Hyphomicrobiales</taxon>
        <taxon>Phyllobacteriaceae</taxon>
        <taxon>Phyllobacterium</taxon>
    </lineage>
</organism>
<dbReference type="EMBL" id="JACHXN010000011">
    <property type="protein sequence ID" value="MBB3147332.1"/>
    <property type="molecule type" value="Genomic_DNA"/>
</dbReference>
<dbReference type="Gene3D" id="2.60.120.10">
    <property type="entry name" value="Jelly Rolls"/>
    <property type="match status" value="1"/>
</dbReference>
<dbReference type="InterPro" id="IPR031723">
    <property type="entry name" value="DMSP_lyase"/>
</dbReference>
<keyword evidence="2" id="KW-1185">Reference proteome</keyword>
<dbReference type="InterPro" id="IPR011051">
    <property type="entry name" value="RmlC_Cupin_sf"/>
</dbReference>
<dbReference type="SUPFAM" id="SSF51182">
    <property type="entry name" value="RmlC-like cupins"/>
    <property type="match status" value="1"/>
</dbReference>
<dbReference type="RefSeq" id="WP_183663498.1">
    <property type="nucleotide sequence ID" value="NZ_JACHXN010000011.1"/>
</dbReference>
<dbReference type="GO" id="GO:0047869">
    <property type="term" value="F:dimethylpropiothetin dethiomethylase activity"/>
    <property type="evidence" value="ECO:0007669"/>
    <property type="project" value="InterPro"/>
</dbReference>
<proteinExistence type="predicted"/>